<dbReference type="KEGG" id="tcd:AAIA72_12160"/>
<dbReference type="RefSeq" id="WP_369600592.1">
    <property type="nucleotide sequence ID" value="NZ_CP154858.1"/>
</dbReference>
<dbReference type="AlphaFoldDB" id="A0AB39UUA8"/>
<evidence type="ECO:0000313" key="2">
    <source>
        <dbReference type="EMBL" id="XDT71556.1"/>
    </source>
</evidence>
<protein>
    <recommendedName>
        <fullName evidence="3">Alpha/beta hydrolase</fullName>
    </recommendedName>
</protein>
<feature type="signal peptide" evidence="1">
    <location>
        <begin position="1"/>
        <end position="23"/>
    </location>
</feature>
<sequence>MKTTIRTFLACLALLSMATVTQAKLAGKNVVLVHGFRATDLRDHPGTSQLKSLANQYWQAYWGARAEAVIYWSSDQRVSGVIKDQVKAQFKALESAGTCASGCVIVTHSTGDLVTRYALSKLGQWGISTSRFRILAVLDFAGAGGGTEIADTAVAVSEGSGWVNSAMKAAVNTFMGFTPTKGQMGVLYDLQPANARNLATGSNSYPRLRFAGTGWQYAGVTKPFISGADDSVVPLHSACGAASQGSYDSCSKSVQPNGVITSVSKAPGSLWYNHYAVLMGEKTNHGDAISNTTGNELTTVSNNFSRNGITVDFATTTSTKWWSWGKQVRWVKNGSSYSMSANVYNTLNN</sequence>
<reference evidence="2" key="1">
    <citation type="submission" date="2024-05" db="EMBL/GenBank/DDBJ databases">
        <title>Genome sequencing of novel strain.</title>
        <authorList>
            <person name="Ganbat D."/>
            <person name="Ganbat S."/>
            <person name="Lee S.-J."/>
        </authorList>
    </citation>
    <scope>NUCLEOTIDE SEQUENCE</scope>
    <source>
        <strain evidence="2">SMD15-11</strain>
    </source>
</reference>
<keyword evidence="1" id="KW-0732">Signal</keyword>
<gene>
    <name evidence="2" type="ORF">AAIA72_12160</name>
</gene>
<accession>A0AB39UUA8</accession>
<dbReference type="SUPFAM" id="SSF53474">
    <property type="entry name" value="alpha/beta-Hydrolases"/>
    <property type="match status" value="1"/>
</dbReference>
<dbReference type="Gene3D" id="3.40.50.1820">
    <property type="entry name" value="alpha/beta hydrolase"/>
    <property type="match status" value="1"/>
</dbReference>
<dbReference type="InterPro" id="IPR029058">
    <property type="entry name" value="AB_hydrolase_fold"/>
</dbReference>
<evidence type="ECO:0008006" key="3">
    <source>
        <dbReference type="Google" id="ProtNLM"/>
    </source>
</evidence>
<name>A0AB39UUA8_9GAMM</name>
<organism evidence="2">
    <name type="scientific">Thermohahella caldifontis</name>
    <dbReference type="NCBI Taxonomy" id="3142973"/>
    <lineage>
        <taxon>Bacteria</taxon>
        <taxon>Pseudomonadati</taxon>
        <taxon>Pseudomonadota</taxon>
        <taxon>Gammaproteobacteria</taxon>
        <taxon>Oceanospirillales</taxon>
        <taxon>Hahellaceae</taxon>
        <taxon>Thermohahella</taxon>
    </lineage>
</organism>
<evidence type="ECO:0000256" key="1">
    <source>
        <dbReference type="SAM" id="SignalP"/>
    </source>
</evidence>
<dbReference type="EMBL" id="CP154858">
    <property type="protein sequence ID" value="XDT71556.1"/>
    <property type="molecule type" value="Genomic_DNA"/>
</dbReference>
<feature type="chain" id="PRO_5044275129" description="Alpha/beta hydrolase" evidence="1">
    <location>
        <begin position="24"/>
        <end position="349"/>
    </location>
</feature>
<proteinExistence type="predicted"/>